<organism evidence="2 3">
    <name type="scientific">Macrosiphum euphorbiae</name>
    <name type="common">potato aphid</name>
    <dbReference type="NCBI Taxonomy" id="13131"/>
    <lineage>
        <taxon>Eukaryota</taxon>
        <taxon>Metazoa</taxon>
        <taxon>Ecdysozoa</taxon>
        <taxon>Arthropoda</taxon>
        <taxon>Hexapoda</taxon>
        <taxon>Insecta</taxon>
        <taxon>Pterygota</taxon>
        <taxon>Neoptera</taxon>
        <taxon>Paraneoptera</taxon>
        <taxon>Hemiptera</taxon>
        <taxon>Sternorrhyncha</taxon>
        <taxon>Aphidomorpha</taxon>
        <taxon>Aphidoidea</taxon>
        <taxon>Aphididae</taxon>
        <taxon>Macrosiphini</taxon>
        <taxon>Macrosiphum</taxon>
    </lineage>
</organism>
<feature type="coiled-coil region" evidence="1">
    <location>
        <begin position="254"/>
        <end position="284"/>
    </location>
</feature>
<dbReference type="AlphaFoldDB" id="A0AAV0WAE8"/>
<dbReference type="Proteomes" id="UP001160148">
    <property type="component" value="Unassembled WGS sequence"/>
</dbReference>
<reference evidence="2 3" key="1">
    <citation type="submission" date="2023-01" db="EMBL/GenBank/DDBJ databases">
        <authorList>
            <person name="Whitehead M."/>
        </authorList>
    </citation>
    <scope>NUCLEOTIDE SEQUENCE [LARGE SCALE GENOMIC DNA]</scope>
</reference>
<evidence type="ECO:0000313" key="2">
    <source>
        <dbReference type="EMBL" id="CAI6352794.1"/>
    </source>
</evidence>
<comment type="caution">
    <text evidence="2">The sequence shown here is derived from an EMBL/GenBank/DDBJ whole genome shotgun (WGS) entry which is preliminary data.</text>
</comment>
<evidence type="ECO:0000313" key="3">
    <source>
        <dbReference type="Proteomes" id="UP001160148"/>
    </source>
</evidence>
<protein>
    <submittedName>
        <fullName evidence="2">Uncharacterized protein</fullName>
    </submittedName>
</protein>
<feature type="coiled-coil region" evidence="1">
    <location>
        <begin position="61"/>
        <end position="127"/>
    </location>
</feature>
<dbReference type="EMBL" id="CARXXK010000002">
    <property type="protein sequence ID" value="CAI6352794.1"/>
    <property type="molecule type" value="Genomic_DNA"/>
</dbReference>
<dbReference type="Gene3D" id="1.20.5.1700">
    <property type="match status" value="1"/>
</dbReference>
<keyword evidence="1" id="KW-0175">Coiled coil</keyword>
<evidence type="ECO:0000256" key="1">
    <source>
        <dbReference type="SAM" id="Coils"/>
    </source>
</evidence>
<keyword evidence="3" id="KW-1185">Reference proteome</keyword>
<sequence>MPQTSKDKIDQEKIKINEVGKTFFEIQFDAKEKIITRLKIKYLVVSRILKSVSCEITLITYHRLNDEIKDFNSKNEKFKGKTNRLNKKLKDDYEYLKKILDEKTNHEKQLKEEIAQLKQEFDSMEETGLSKLKEQHDEFIRETGKYKSITAIYVGRLNKLHEFSKQEQILEQKYTDIKEQNVITDKNYGIALKNLEENKYKSEQIAKRIMLKRCVDFSTHMKKQSLAVECPVGGASTKEVLDLKDMVEIGNKQNADHAQKILNLKEENKLLNETLKELTKSNLEKIIQKNIDDCSKKKNVSSAE</sequence>
<gene>
    <name evidence="2" type="ORF">MEUPH1_LOCUS8993</name>
</gene>
<accession>A0AAV0WAE8</accession>
<proteinExistence type="predicted"/>
<name>A0AAV0WAE8_9HEMI</name>